<feature type="region of interest" description="Disordered" evidence="1">
    <location>
        <begin position="1"/>
        <end position="74"/>
    </location>
</feature>
<evidence type="ECO:0000256" key="1">
    <source>
        <dbReference type="SAM" id="MobiDB-lite"/>
    </source>
</evidence>
<comment type="caution">
    <text evidence="2">The sequence shown here is derived from an EMBL/GenBank/DDBJ whole genome shotgun (WGS) entry which is preliminary data.</text>
</comment>
<dbReference type="InterPro" id="IPR011518">
    <property type="entry name" value="Transposase_36"/>
</dbReference>
<dbReference type="Proteomes" id="UP001589710">
    <property type="component" value="Unassembled WGS sequence"/>
</dbReference>
<feature type="compositionally biased region" description="Basic and acidic residues" evidence="1">
    <location>
        <begin position="43"/>
        <end position="55"/>
    </location>
</feature>
<gene>
    <name evidence="2" type="ORF">ACFFTL_06745</name>
</gene>
<dbReference type="RefSeq" id="WP_345517172.1">
    <property type="nucleotide sequence ID" value="NZ_JBHMCG010000031.1"/>
</dbReference>
<protein>
    <submittedName>
        <fullName evidence="2">Uncharacterized protein</fullName>
    </submittedName>
</protein>
<sequence>MSEYGRAGDATSPSNRSVGVIRPGGHGRSAAAGERLLPPGRAKTLEGRQHPDRNNRFRSINEQVRQHQGDGGSVVSIGAKKKLLCQLPNSGAAGD</sequence>
<proteinExistence type="predicted"/>
<dbReference type="Pfam" id="PF07592">
    <property type="entry name" value="DDE_Tnp_ISAZ013"/>
    <property type="match status" value="1"/>
</dbReference>
<organism evidence="2 3">
    <name type="scientific">Streptomyces yanii</name>
    <dbReference type="NCBI Taxonomy" id="78510"/>
    <lineage>
        <taxon>Bacteria</taxon>
        <taxon>Bacillati</taxon>
        <taxon>Actinomycetota</taxon>
        <taxon>Actinomycetes</taxon>
        <taxon>Kitasatosporales</taxon>
        <taxon>Streptomycetaceae</taxon>
        <taxon>Streptomyces</taxon>
    </lineage>
</organism>
<evidence type="ECO:0000313" key="3">
    <source>
        <dbReference type="Proteomes" id="UP001589710"/>
    </source>
</evidence>
<accession>A0ABV5R2F3</accession>
<evidence type="ECO:0000313" key="2">
    <source>
        <dbReference type="EMBL" id="MFB9572028.1"/>
    </source>
</evidence>
<reference evidence="2 3" key="1">
    <citation type="submission" date="2024-09" db="EMBL/GenBank/DDBJ databases">
        <authorList>
            <person name="Sun Q."/>
            <person name="Mori K."/>
        </authorList>
    </citation>
    <scope>NUCLEOTIDE SEQUENCE [LARGE SCALE GENOMIC DNA]</scope>
    <source>
        <strain evidence="2 3">JCM 3331</strain>
    </source>
</reference>
<keyword evidence="3" id="KW-1185">Reference proteome</keyword>
<dbReference type="EMBL" id="JBHMCG010000031">
    <property type="protein sequence ID" value="MFB9572028.1"/>
    <property type="molecule type" value="Genomic_DNA"/>
</dbReference>
<name>A0ABV5R2F3_9ACTN</name>